<sequence length="441" mass="46010">MLKNAFLPTVLVAAAITALAEIVGTRSISLGPGKLILFPIIWAILLGGALSFQRIRPVSAELQRKALDLVSVGIMVFLVLVGVTVGGSLTELKDVTWVLALQEVAHLFGTVILALPVAVVLRMGRASIGATYSIDREANLAYTAERYGAASSEYRGTLGVYVFGSVFGALYLTVLAGYLGSIGWLHPLALAMGAGVGSGSMMAAASAAIATSHPGMESQILAFASASNLMTQTIGTFVTCFVALPLAERMYRWWCRLFRVRERLVADGPLVAAGTGGGRNPATPEAAGRTPAASEVSVTKDLRRMPVVLLVFVVLMGLANTISTGKISMQTVLALVLLALVTYGAFALSKIAPRIPVLATTVVTGILVAAPFSPVSGLVAELVSGISFLSLVTPVLALAGLSLGKERAALKRLSWRVVLVALTSFTATFLLAAVVADLFVR</sequence>
<feature type="transmembrane region" description="Helical" evidence="1">
    <location>
        <begin position="355"/>
        <end position="372"/>
    </location>
</feature>
<feature type="transmembrane region" description="Helical" evidence="1">
    <location>
        <begin position="307"/>
        <end position="323"/>
    </location>
</feature>
<feature type="transmembrane region" description="Helical" evidence="1">
    <location>
        <begin position="378"/>
        <end position="401"/>
    </location>
</feature>
<organism evidence="2 3">
    <name type="scientific">Amycolatopsis rubida</name>
    <dbReference type="NCBI Taxonomy" id="112413"/>
    <lineage>
        <taxon>Bacteria</taxon>
        <taxon>Bacillati</taxon>
        <taxon>Actinomycetota</taxon>
        <taxon>Actinomycetes</taxon>
        <taxon>Pseudonocardiales</taxon>
        <taxon>Pseudonocardiaceae</taxon>
        <taxon>Amycolatopsis</taxon>
    </lineage>
</organism>
<evidence type="ECO:0000256" key="1">
    <source>
        <dbReference type="SAM" id="Phobius"/>
    </source>
</evidence>
<keyword evidence="1" id="KW-1133">Transmembrane helix</keyword>
<feature type="transmembrane region" description="Helical" evidence="1">
    <location>
        <begin position="185"/>
        <end position="210"/>
    </location>
</feature>
<name>A0A1I5ZFU1_9PSEU</name>
<protein>
    <recommendedName>
        <fullName evidence="4">DUF3100 domain-containing protein</fullName>
    </recommendedName>
</protein>
<evidence type="ECO:0000313" key="3">
    <source>
        <dbReference type="Proteomes" id="UP000199137"/>
    </source>
</evidence>
<dbReference type="EMBL" id="FOWC01000015">
    <property type="protein sequence ID" value="SFQ55302.1"/>
    <property type="molecule type" value="Genomic_DNA"/>
</dbReference>
<evidence type="ECO:0008006" key="4">
    <source>
        <dbReference type="Google" id="ProtNLM"/>
    </source>
</evidence>
<proteinExistence type="predicted"/>
<dbReference type="Pfam" id="PF11299">
    <property type="entry name" value="DUF3100"/>
    <property type="match status" value="1"/>
</dbReference>
<feature type="transmembrane region" description="Helical" evidence="1">
    <location>
        <begin position="36"/>
        <end position="55"/>
    </location>
</feature>
<dbReference type="STRING" id="112413.SAMN05421854_11535"/>
<feature type="transmembrane region" description="Helical" evidence="1">
    <location>
        <begin position="67"/>
        <end position="89"/>
    </location>
</feature>
<keyword evidence="1" id="KW-0812">Transmembrane</keyword>
<feature type="transmembrane region" description="Helical" evidence="1">
    <location>
        <begin position="158"/>
        <end position="179"/>
    </location>
</feature>
<reference evidence="2 3" key="1">
    <citation type="submission" date="2016-10" db="EMBL/GenBank/DDBJ databases">
        <authorList>
            <person name="de Groot N.N."/>
        </authorList>
    </citation>
    <scope>NUCLEOTIDE SEQUENCE [LARGE SCALE GENOMIC DNA]</scope>
    <source>
        <strain evidence="2 3">DSM 44637</strain>
    </source>
</reference>
<feature type="transmembrane region" description="Helical" evidence="1">
    <location>
        <begin position="95"/>
        <end position="121"/>
    </location>
</feature>
<feature type="transmembrane region" description="Helical" evidence="1">
    <location>
        <begin position="329"/>
        <end position="348"/>
    </location>
</feature>
<accession>A0A1I5ZFU1</accession>
<dbReference type="Proteomes" id="UP000199137">
    <property type="component" value="Unassembled WGS sequence"/>
</dbReference>
<dbReference type="RefSeq" id="WP_167545585.1">
    <property type="nucleotide sequence ID" value="NZ_FOWC01000015.1"/>
</dbReference>
<keyword evidence="1" id="KW-0472">Membrane</keyword>
<dbReference type="InterPro" id="IPR021450">
    <property type="entry name" value="DUF3100"/>
</dbReference>
<gene>
    <name evidence="2" type="ORF">SAMN05421854_11535</name>
</gene>
<dbReference type="AlphaFoldDB" id="A0A1I5ZFU1"/>
<feature type="transmembrane region" description="Helical" evidence="1">
    <location>
        <begin position="413"/>
        <end position="436"/>
    </location>
</feature>
<evidence type="ECO:0000313" key="2">
    <source>
        <dbReference type="EMBL" id="SFQ55302.1"/>
    </source>
</evidence>